<evidence type="ECO:0000313" key="3">
    <source>
        <dbReference type="Proteomes" id="UP000035721"/>
    </source>
</evidence>
<protein>
    <submittedName>
        <fullName evidence="2">Putative hemagglutinin-related protein</fullName>
    </submittedName>
</protein>
<dbReference type="PANTHER" id="PTHR30344">
    <property type="entry name" value="6-PHOSPHOGLUCONOLACTONASE-RELATED"/>
    <property type="match status" value="1"/>
</dbReference>
<dbReference type="Pfam" id="PF10282">
    <property type="entry name" value="Lactonase"/>
    <property type="match status" value="1"/>
</dbReference>
<evidence type="ECO:0000256" key="1">
    <source>
        <dbReference type="ARBA" id="ARBA00005564"/>
    </source>
</evidence>
<evidence type="ECO:0000313" key="2">
    <source>
        <dbReference type="EMBL" id="CCH78627.1"/>
    </source>
</evidence>
<proteinExistence type="inferred from homology"/>
<dbReference type="InterPro" id="IPR019405">
    <property type="entry name" value="Lactonase_7-beta_prop"/>
</dbReference>
<dbReference type="InterPro" id="IPR011048">
    <property type="entry name" value="Haem_d1_sf"/>
</dbReference>
<comment type="caution">
    <text evidence="2">The sequence shown here is derived from an EMBL/GenBank/DDBJ whole genome shotgun (WGS) entry which is preliminary data.</text>
</comment>
<dbReference type="EMBL" id="CAJB01000235">
    <property type="protein sequence ID" value="CCH78627.1"/>
    <property type="molecule type" value="Genomic_DNA"/>
</dbReference>
<dbReference type="Gene3D" id="2.130.10.10">
    <property type="entry name" value="YVTN repeat-like/Quinoprotein amine dehydrogenase"/>
    <property type="match status" value="1"/>
</dbReference>
<name>A0A077M0J7_9MICO</name>
<accession>A0A077M0J7</accession>
<sequence length="354" mass="36878">MPSAMERVLVVGCRTTVERDAHGSGLATFVLDGGGRVRRVGHVTTVNPSFVVADPRYRIVHAVHGDGHEVSSYRIGPGGEVTEGVTRSCEGRNPAHLAWGPGRAGVLVANHSSGSVASLPVGPDGLLADPTSVLDGLDGPHQVLVDAVSELALVPDKRADAIHVVALAGDGALRLLDSCPTPAGAGPRHALLDGTRGLLHVLDELSSTISTYWWDPGARARLGLLSRVPTLPPDADVGQWRAAELAWSPGRGRLLASNRSGAGDDTPGGPDADTIVELSIDAATGLPGSPTWHSTHGIRPRHFLVEGTERSTVVWVANERSDTVVRLHTASGGRLVPDTTVTTGSPTCLAWMEA</sequence>
<dbReference type="SUPFAM" id="SSF51004">
    <property type="entry name" value="C-terminal (heme d1) domain of cytochrome cd1-nitrite reductase"/>
    <property type="match status" value="1"/>
</dbReference>
<reference evidence="2 3" key="1">
    <citation type="journal article" date="2013" name="ISME J.">
        <title>A metabolic model for members of the genus Tetrasphaera involved in enhanced biological phosphorus removal.</title>
        <authorList>
            <person name="Kristiansen R."/>
            <person name="Nguyen H.T.T."/>
            <person name="Saunders A.M."/>
            <person name="Nielsen J.L."/>
            <person name="Wimmer R."/>
            <person name="Le V.Q."/>
            <person name="McIlroy S.J."/>
            <person name="Petrovski S."/>
            <person name="Seviour R.J."/>
            <person name="Calteau A."/>
            <person name="Nielsen K.L."/>
            <person name="Nielsen P.H."/>
        </authorList>
    </citation>
    <scope>NUCLEOTIDE SEQUENCE [LARGE SCALE GENOMIC DNA]</scope>
    <source>
        <strain evidence="2 3">T1-X7</strain>
    </source>
</reference>
<dbReference type="STRING" id="1194083.BN12_310015"/>
<dbReference type="GO" id="GO:0017057">
    <property type="term" value="F:6-phosphogluconolactonase activity"/>
    <property type="evidence" value="ECO:0007669"/>
    <property type="project" value="TreeGrafter"/>
</dbReference>
<dbReference type="InterPro" id="IPR050282">
    <property type="entry name" value="Cycloisomerase_2"/>
</dbReference>
<dbReference type="OrthoDB" id="9790815at2"/>
<dbReference type="RefSeq" id="WP_157635373.1">
    <property type="nucleotide sequence ID" value="NZ_HF570958.1"/>
</dbReference>
<dbReference type="InterPro" id="IPR015943">
    <property type="entry name" value="WD40/YVTN_repeat-like_dom_sf"/>
</dbReference>
<gene>
    <name evidence="2" type="ORF">BN12_310015</name>
</gene>
<comment type="similarity">
    <text evidence="1">Belongs to the cycloisomerase 2 family.</text>
</comment>
<dbReference type="AlphaFoldDB" id="A0A077M0J7"/>
<dbReference type="PANTHER" id="PTHR30344:SF1">
    <property type="entry name" value="6-PHOSPHOGLUCONOLACTONASE"/>
    <property type="match status" value="1"/>
</dbReference>
<keyword evidence="3" id="KW-1185">Reference proteome</keyword>
<organism evidence="2 3">
    <name type="scientific">Nostocoides japonicum T1-X7</name>
    <dbReference type="NCBI Taxonomy" id="1194083"/>
    <lineage>
        <taxon>Bacteria</taxon>
        <taxon>Bacillati</taxon>
        <taxon>Actinomycetota</taxon>
        <taxon>Actinomycetes</taxon>
        <taxon>Micrococcales</taxon>
        <taxon>Intrasporangiaceae</taxon>
        <taxon>Nostocoides</taxon>
    </lineage>
</organism>
<dbReference type="Proteomes" id="UP000035721">
    <property type="component" value="Unassembled WGS sequence"/>
</dbReference>